<reference evidence="2" key="1">
    <citation type="journal article" date="2019" name="Int. J. Syst. Evol. Microbiol.">
        <title>The Global Catalogue of Microorganisms (GCM) 10K type strain sequencing project: providing services to taxonomists for standard genome sequencing and annotation.</title>
        <authorList>
            <consortium name="The Broad Institute Genomics Platform"/>
            <consortium name="The Broad Institute Genome Sequencing Center for Infectious Disease"/>
            <person name="Wu L."/>
            <person name="Ma J."/>
        </authorList>
    </citation>
    <scope>NUCLEOTIDE SEQUENCE [LARGE SCALE GENOMIC DNA]</scope>
    <source>
        <strain evidence="2">CECT 7069</strain>
    </source>
</reference>
<comment type="caution">
    <text evidence="1">The sequence shown here is derived from an EMBL/GenBank/DDBJ whole genome shotgun (WGS) entry which is preliminary data.</text>
</comment>
<dbReference type="Proteomes" id="UP001224644">
    <property type="component" value="Unassembled WGS sequence"/>
</dbReference>
<evidence type="ECO:0000313" key="1">
    <source>
        <dbReference type="EMBL" id="MDN3591590.1"/>
    </source>
</evidence>
<gene>
    <name evidence="1" type="ORF">QWZ12_13370</name>
</gene>
<dbReference type="EMBL" id="JAUFPX010000012">
    <property type="protein sequence ID" value="MDN3591590.1"/>
    <property type="molecule type" value="Genomic_DNA"/>
</dbReference>
<accession>A0ABT8BJB8</accession>
<keyword evidence="2" id="KW-1185">Reference proteome</keyword>
<dbReference type="RefSeq" id="WP_238225604.1">
    <property type="nucleotide sequence ID" value="NZ_BPQD01000014.1"/>
</dbReference>
<protein>
    <submittedName>
        <fullName evidence="1">Uncharacterized protein</fullName>
    </submittedName>
</protein>
<evidence type="ECO:0000313" key="2">
    <source>
        <dbReference type="Proteomes" id="UP001224644"/>
    </source>
</evidence>
<organism evidence="1 2">
    <name type="scientific">Methylobacterium adhaesivum</name>
    <dbReference type="NCBI Taxonomy" id="333297"/>
    <lineage>
        <taxon>Bacteria</taxon>
        <taxon>Pseudomonadati</taxon>
        <taxon>Pseudomonadota</taxon>
        <taxon>Alphaproteobacteria</taxon>
        <taxon>Hyphomicrobiales</taxon>
        <taxon>Methylobacteriaceae</taxon>
        <taxon>Methylobacterium</taxon>
    </lineage>
</organism>
<sequence length="106" mass="11774">MRHHSDLQLLLAVDDAVRLEAGLAAFDRLTAGTAPDSYEFADAPVLSDWRRSLIPIVEPILIGTVEDHPRLSGRRRVATSRLIALDPTAGWARTMSRWYRLAAPAE</sequence>
<proteinExistence type="predicted"/>
<name>A0ABT8BJB8_9HYPH</name>
<dbReference type="InterPro" id="IPR046574">
    <property type="entry name" value="DUF6634"/>
</dbReference>
<dbReference type="Pfam" id="PF20339">
    <property type="entry name" value="DUF6634"/>
    <property type="match status" value="1"/>
</dbReference>